<dbReference type="Proteomes" id="UP000572007">
    <property type="component" value="Unassembled WGS sequence"/>
</dbReference>
<organism evidence="3 4">
    <name type="scientific">Nocardia coubleae</name>
    <dbReference type="NCBI Taxonomy" id="356147"/>
    <lineage>
        <taxon>Bacteria</taxon>
        <taxon>Bacillati</taxon>
        <taxon>Actinomycetota</taxon>
        <taxon>Actinomycetes</taxon>
        <taxon>Mycobacteriales</taxon>
        <taxon>Nocardiaceae</taxon>
        <taxon>Nocardia</taxon>
    </lineage>
</organism>
<evidence type="ECO:0000313" key="3">
    <source>
        <dbReference type="EMBL" id="NKX88777.1"/>
    </source>
</evidence>
<dbReference type="InterPro" id="IPR019966">
    <property type="entry name" value="F420-dep_enz_PPOX_Rv3369"/>
</dbReference>
<accession>A0A846W856</accession>
<dbReference type="NCBIfam" id="TIGR03667">
    <property type="entry name" value="Rv3369"/>
    <property type="match status" value="1"/>
</dbReference>
<keyword evidence="4" id="KW-1185">Reference proteome</keyword>
<dbReference type="InterPro" id="IPR012349">
    <property type="entry name" value="Split_barrel_FMN-bd"/>
</dbReference>
<feature type="domain" description="Pyridoxamine 5'-phosphate oxidase N-terminal" evidence="2">
    <location>
        <begin position="12"/>
        <end position="109"/>
    </location>
</feature>
<dbReference type="RefSeq" id="WP_067641067.1">
    <property type="nucleotide sequence ID" value="NZ_JAAXOM010000004.1"/>
</dbReference>
<proteinExistence type="predicted"/>
<evidence type="ECO:0000259" key="2">
    <source>
        <dbReference type="Pfam" id="PF01243"/>
    </source>
</evidence>
<reference evidence="3 4" key="1">
    <citation type="submission" date="2020-04" db="EMBL/GenBank/DDBJ databases">
        <title>MicrobeNet Type strains.</title>
        <authorList>
            <person name="Nicholson A.C."/>
        </authorList>
    </citation>
    <scope>NUCLEOTIDE SEQUENCE [LARGE SCALE GENOMIC DNA]</scope>
    <source>
        <strain evidence="3 4">DSM 44960</strain>
    </source>
</reference>
<dbReference type="GO" id="GO:0005829">
    <property type="term" value="C:cytosol"/>
    <property type="evidence" value="ECO:0007669"/>
    <property type="project" value="TreeGrafter"/>
</dbReference>
<dbReference type="AlphaFoldDB" id="A0A846W856"/>
<dbReference type="SUPFAM" id="SSF50475">
    <property type="entry name" value="FMN-binding split barrel"/>
    <property type="match status" value="1"/>
</dbReference>
<dbReference type="PANTHER" id="PTHR35176:SF6">
    <property type="entry name" value="HEME OXYGENASE HI_0854-RELATED"/>
    <property type="match status" value="1"/>
</dbReference>
<evidence type="ECO:0000313" key="4">
    <source>
        <dbReference type="Proteomes" id="UP000572007"/>
    </source>
</evidence>
<keyword evidence="1 3" id="KW-0560">Oxidoreductase</keyword>
<dbReference type="InterPro" id="IPR011576">
    <property type="entry name" value="Pyridox_Oxase_N"/>
</dbReference>
<dbReference type="GO" id="GO:0016627">
    <property type="term" value="F:oxidoreductase activity, acting on the CH-CH group of donors"/>
    <property type="evidence" value="ECO:0007669"/>
    <property type="project" value="TreeGrafter"/>
</dbReference>
<dbReference type="Gene3D" id="2.30.110.10">
    <property type="entry name" value="Electron Transport, Fmn-binding Protein, Chain A"/>
    <property type="match status" value="1"/>
</dbReference>
<dbReference type="EC" id="1.-.-.-" evidence="3"/>
<protein>
    <submittedName>
        <fullName evidence="3">TIGR03667 family PPOX class F420-dependent oxidoreductase</fullName>
        <ecNumber evidence="3">1.-.-.-</ecNumber>
    </submittedName>
</protein>
<dbReference type="EMBL" id="JAAXOM010000004">
    <property type="protein sequence ID" value="NKX88777.1"/>
    <property type="molecule type" value="Genomic_DNA"/>
</dbReference>
<dbReference type="InterPro" id="IPR052019">
    <property type="entry name" value="F420H2_bilvrd_red/Heme_oxyg"/>
</dbReference>
<comment type="caution">
    <text evidence="3">The sequence shown here is derived from an EMBL/GenBank/DDBJ whole genome shotgun (WGS) entry which is preliminary data.</text>
</comment>
<evidence type="ECO:0000256" key="1">
    <source>
        <dbReference type="ARBA" id="ARBA00023002"/>
    </source>
</evidence>
<dbReference type="GO" id="GO:0070967">
    <property type="term" value="F:coenzyme F420 binding"/>
    <property type="evidence" value="ECO:0007669"/>
    <property type="project" value="TreeGrafter"/>
</dbReference>
<gene>
    <name evidence="3" type="ORF">HGA10_15840</name>
</gene>
<name>A0A846W856_9NOCA</name>
<dbReference type="Pfam" id="PF01243">
    <property type="entry name" value="PNPOx_N"/>
    <property type="match status" value="1"/>
</dbReference>
<dbReference type="PANTHER" id="PTHR35176">
    <property type="entry name" value="HEME OXYGENASE HI_0854-RELATED"/>
    <property type="match status" value="1"/>
</dbReference>
<sequence>MSVLDVSTPLGETVAARLADEHVVWLTTVGADGTPQPNPVWFLWREDTFLIYTMPKAKRLQHLARNPRASLNFNSSSSGGEVAVFTGSARVGEPVSDDALAEFASKYTKGFVDIEMTRDEFFATYSVPIHITPDHLRGF</sequence>